<dbReference type="InParanoid" id="A0A0D1C8S7"/>
<evidence type="ECO:0000256" key="1">
    <source>
        <dbReference type="SAM" id="MobiDB-lite"/>
    </source>
</evidence>
<dbReference type="EMBL" id="CM003144">
    <property type="protein sequence ID" value="KIS69842.1"/>
    <property type="molecule type" value="Genomic_DNA"/>
</dbReference>
<sequence length="155" mass="16819">MVDLFNLTAHSQQRHTALALDSDGALTFAANERGAQRFGCRDSVPGFHQSGQLNKLQRDGLYSLCPCEPSVYWDVALTSTTHAAPQRESHCDMEAPADRAYYTRCAIGVFAAASELSSGRAIASHESVNGFASGTRTKSKQDALLPRRVVSRDES</sequence>
<dbReference type="RefSeq" id="XP_011388668.1">
    <property type="nucleotide sequence ID" value="XM_011390366.1"/>
</dbReference>
<reference evidence="2 3" key="1">
    <citation type="journal article" date="2006" name="Nature">
        <title>Insights from the genome of the biotrophic fungal plant pathogen Ustilago maydis.</title>
        <authorList>
            <person name="Kamper J."/>
            <person name="Kahmann R."/>
            <person name="Bolker M."/>
            <person name="Ma L.J."/>
            <person name="Brefort T."/>
            <person name="Saville B.J."/>
            <person name="Banuett F."/>
            <person name="Kronstad J.W."/>
            <person name="Gold S.E."/>
            <person name="Muller O."/>
            <person name="Perlin M.H."/>
            <person name="Wosten H.A."/>
            <person name="de Vries R."/>
            <person name="Ruiz-Herrera J."/>
            <person name="Reynaga-Pena C.G."/>
            <person name="Snetselaar K."/>
            <person name="McCann M."/>
            <person name="Perez-Martin J."/>
            <person name="Feldbrugge M."/>
            <person name="Basse C.W."/>
            <person name="Steinberg G."/>
            <person name="Ibeas J.I."/>
            <person name="Holloman W."/>
            <person name="Guzman P."/>
            <person name="Farman M."/>
            <person name="Stajich J.E."/>
            <person name="Sentandreu R."/>
            <person name="Gonzalez-Prieto J.M."/>
            <person name="Kennell J.C."/>
            <person name="Molina L."/>
            <person name="Schirawski J."/>
            <person name="Mendoza-Mendoza A."/>
            <person name="Greilinger D."/>
            <person name="Munch K."/>
            <person name="Rossel N."/>
            <person name="Scherer M."/>
            <person name="Vranes M."/>
            <person name="Ladendorf O."/>
            <person name="Vincon V."/>
            <person name="Fuchs U."/>
            <person name="Sandrock B."/>
            <person name="Meng S."/>
            <person name="Ho E.C."/>
            <person name="Cahill M.J."/>
            <person name="Boyce K.J."/>
            <person name="Klose J."/>
            <person name="Klosterman S.J."/>
            <person name="Deelstra H.J."/>
            <person name="Ortiz-Castellanos L."/>
            <person name="Li W."/>
            <person name="Sanchez-Alonso P."/>
            <person name="Schreier P.H."/>
            <person name="Hauser-Hahn I."/>
            <person name="Vaupel M."/>
            <person name="Koopmann E."/>
            <person name="Friedrich G."/>
            <person name="Voss H."/>
            <person name="Schluter T."/>
            <person name="Margolis J."/>
            <person name="Platt D."/>
            <person name="Swimmer C."/>
            <person name="Gnirke A."/>
            <person name="Chen F."/>
            <person name="Vysotskaia V."/>
            <person name="Mannhaupt G."/>
            <person name="Guldener U."/>
            <person name="Munsterkotter M."/>
            <person name="Haase D."/>
            <person name="Oesterheld M."/>
            <person name="Mewes H.W."/>
            <person name="Mauceli E.W."/>
            <person name="DeCaprio D."/>
            <person name="Wade C.M."/>
            <person name="Butler J."/>
            <person name="Young S."/>
            <person name="Jaffe D.B."/>
            <person name="Calvo S."/>
            <person name="Nusbaum C."/>
            <person name="Galagan J."/>
            <person name="Birren B.W."/>
        </authorList>
    </citation>
    <scope>NUCLEOTIDE SEQUENCE [LARGE SCALE GENOMIC DNA]</scope>
    <source>
        <strain evidence="3">DSM 14603 / FGSC 9021 / UM521</strain>
    </source>
</reference>
<evidence type="ECO:0000313" key="2">
    <source>
        <dbReference type="EMBL" id="KIS69842.1"/>
    </source>
</evidence>
<evidence type="ECO:0000313" key="3">
    <source>
        <dbReference type="Proteomes" id="UP000000561"/>
    </source>
</evidence>
<dbReference type="VEuPathDB" id="FungiDB:UMAG_02363"/>
<organism evidence="2 3">
    <name type="scientific">Mycosarcoma maydis</name>
    <name type="common">Corn smut fungus</name>
    <name type="synonym">Ustilago maydis</name>
    <dbReference type="NCBI Taxonomy" id="5270"/>
    <lineage>
        <taxon>Eukaryota</taxon>
        <taxon>Fungi</taxon>
        <taxon>Dikarya</taxon>
        <taxon>Basidiomycota</taxon>
        <taxon>Ustilaginomycotina</taxon>
        <taxon>Ustilaginomycetes</taxon>
        <taxon>Ustilaginales</taxon>
        <taxon>Ustilaginaceae</taxon>
        <taxon>Mycosarcoma</taxon>
    </lineage>
</organism>
<dbReference type="GeneID" id="23563127"/>
<keyword evidence="3" id="KW-1185">Reference proteome</keyword>
<protein>
    <submittedName>
        <fullName evidence="2">Uncharacterized protein</fullName>
    </submittedName>
</protein>
<proteinExistence type="predicted"/>
<dbReference type="AlphaFoldDB" id="A0A0D1C8S7"/>
<gene>
    <name evidence="2" type="ORF">UMAG_02363</name>
</gene>
<accession>A0A0D1C8S7</accession>
<dbReference type="Proteomes" id="UP000000561">
    <property type="component" value="Chromosome 5"/>
</dbReference>
<dbReference type="KEGG" id="uma:UMAG_02363"/>
<feature type="region of interest" description="Disordered" evidence="1">
    <location>
        <begin position="131"/>
        <end position="155"/>
    </location>
</feature>
<name>A0A0D1C8S7_MYCMD</name>